<keyword evidence="2" id="KW-1185">Reference proteome</keyword>
<evidence type="ECO:0000313" key="2">
    <source>
        <dbReference type="Proteomes" id="UP001164929"/>
    </source>
</evidence>
<organism evidence="1 2">
    <name type="scientific">Populus alba x Populus x berolinensis</name>
    <dbReference type="NCBI Taxonomy" id="444605"/>
    <lineage>
        <taxon>Eukaryota</taxon>
        <taxon>Viridiplantae</taxon>
        <taxon>Streptophyta</taxon>
        <taxon>Embryophyta</taxon>
        <taxon>Tracheophyta</taxon>
        <taxon>Spermatophyta</taxon>
        <taxon>Magnoliopsida</taxon>
        <taxon>eudicotyledons</taxon>
        <taxon>Gunneridae</taxon>
        <taxon>Pentapetalae</taxon>
        <taxon>rosids</taxon>
        <taxon>fabids</taxon>
        <taxon>Malpighiales</taxon>
        <taxon>Salicaceae</taxon>
        <taxon>Saliceae</taxon>
        <taxon>Populus</taxon>
    </lineage>
</organism>
<name>A0AAD6RSY3_9ROSI</name>
<dbReference type="AlphaFoldDB" id="A0AAD6RSY3"/>
<dbReference type="EMBL" id="JAQIZT010000001">
    <property type="protein sequence ID" value="KAJ7014569.1"/>
    <property type="molecule type" value="Genomic_DNA"/>
</dbReference>
<dbReference type="Proteomes" id="UP001164929">
    <property type="component" value="Chromosome 1"/>
</dbReference>
<reference evidence="1 2" key="1">
    <citation type="journal article" date="2023" name="Mol. Ecol. Resour.">
        <title>Chromosome-level genome assembly of a triploid poplar Populus alba 'Berolinensis'.</title>
        <authorList>
            <person name="Chen S."/>
            <person name="Yu Y."/>
            <person name="Wang X."/>
            <person name="Wang S."/>
            <person name="Zhang T."/>
            <person name="Zhou Y."/>
            <person name="He R."/>
            <person name="Meng N."/>
            <person name="Wang Y."/>
            <person name="Liu W."/>
            <person name="Liu Z."/>
            <person name="Liu J."/>
            <person name="Guo Q."/>
            <person name="Huang H."/>
            <person name="Sederoff R.R."/>
            <person name="Wang G."/>
            <person name="Qu G."/>
            <person name="Chen S."/>
        </authorList>
    </citation>
    <scope>NUCLEOTIDE SEQUENCE [LARGE SCALE GENOMIC DNA]</scope>
    <source>
        <strain evidence="1">SC-2020</strain>
    </source>
</reference>
<accession>A0AAD6RSY3</accession>
<comment type="caution">
    <text evidence="1">The sequence shown here is derived from an EMBL/GenBank/DDBJ whole genome shotgun (WGS) entry which is preliminary data.</text>
</comment>
<evidence type="ECO:0000313" key="1">
    <source>
        <dbReference type="EMBL" id="KAJ7014569.1"/>
    </source>
</evidence>
<sequence>MFLEFQRGLKLVSEEKTSILLALILLLKIIKTAKRMMLQLQSQRPLILTF</sequence>
<protein>
    <submittedName>
        <fullName evidence="1">Uncharacterized protein</fullName>
    </submittedName>
</protein>
<proteinExistence type="predicted"/>
<gene>
    <name evidence="1" type="ORF">NC653_004010</name>
</gene>